<dbReference type="AlphaFoldDB" id="A0A6P3RQB5"/>
<dbReference type="Gene3D" id="3.40.50.620">
    <property type="entry name" value="HUPs"/>
    <property type="match status" value="1"/>
</dbReference>
<proteinExistence type="predicted"/>
<keyword evidence="1" id="KW-0436">Ligase</keyword>
<dbReference type="InterPro" id="IPR014729">
    <property type="entry name" value="Rossmann-like_a/b/a_fold"/>
</dbReference>
<protein>
    <submittedName>
        <fullName evidence="6">Cysteine--tRNA ligase, cytoplasmic-like isoform X1</fullName>
    </submittedName>
</protein>
<gene>
    <name evidence="6" type="primary">LOC105310492</name>
</gene>
<keyword evidence="5" id="KW-1185">Reference proteome</keyword>
<evidence type="ECO:0000313" key="6">
    <source>
        <dbReference type="RefSeq" id="XP_011384969.1"/>
    </source>
</evidence>
<dbReference type="Proteomes" id="UP000515202">
    <property type="component" value="Unplaced"/>
</dbReference>
<dbReference type="PANTHER" id="PTHR10890">
    <property type="entry name" value="CYSTEINYL-TRNA SYNTHETASE"/>
    <property type="match status" value="1"/>
</dbReference>
<dbReference type="OrthoDB" id="9783487at2759"/>
<organism evidence="5 6">
    <name type="scientific">Pteropus vampyrus</name>
    <name type="common">Large flying fox</name>
    <dbReference type="NCBI Taxonomy" id="132908"/>
    <lineage>
        <taxon>Eukaryota</taxon>
        <taxon>Metazoa</taxon>
        <taxon>Chordata</taxon>
        <taxon>Craniata</taxon>
        <taxon>Vertebrata</taxon>
        <taxon>Euteleostomi</taxon>
        <taxon>Mammalia</taxon>
        <taxon>Eutheria</taxon>
        <taxon>Laurasiatheria</taxon>
        <taxon>Chiroptera</taxon>
        <taxon>Yinpterochiroptera</taxon>
        <taxon>Pteropodoidea</taxon>
        <taxon>Pteropodidae</taxon>
        <taxon>Pteropodinae</taxon>
        <taxon>Pteropus</taxon>
    </lineage>
</organism>
<keyword evidence="2" id="KW-0547">Nucleotide-binding</keyword>
<evidence type="ECO:0000256" key="3">
    <source>
        <dbReference type="ARBA" id="ARBA00022840"/>
    </source>
</evidence>
<dbReference type="KEGG" id="pvp:105310492"/>
<dbReference type="RefSeq" id="XP_011384969.1">
    <property type="nucleotide sequence ID" value="XM_011386667.2"/>
</dbReference>
<evidence type="ECO:0000256" key="2">
    <source>
        <dbReference type="ARBA" id="ARBA00022741"/>
    </source>
</evidence>
<evidence type="ECO:0000256" key="1">
    <source>
        <dbReference type="ARBA" id="ARBA00022598"/>
    </source>
</evidence>
<feature type="domain" description="tRNA synthetases class I catalytic" evidence="4">
    <location>
        <begin position="1"/>
        <end position="51"/>
    </location>
</feature>
<name>A0A6P3RQB5_PTEVA</name>
<dbReference type="InterPro" id="IPR024909">
    <property type="entry name" value="Cys-tRNA/MSH_ligase"/>
</dbReference>
<dbReference type="GO" id="GO:0005524">
    <property type="term" value="F:ATP binding"/>
    <property type="evidence" value="ECO:0007669"/>
    <property type="project" value="UniProtKB-KW"/>
</dbReference>
<dbReference type="GO" id="GO:0005737">
    <property type="term" value="C:cytoplasm"/>
    <property type="evidence" value="ECO:0007669"/>
    <property type="project" value="TreeGrafter"/>
</dbReference>
<reference evidence="6" key="1">
    <citation type="submission" date="2025-08" db="UniProtKB">
        <authorList>
            <consortium name="RefSeq"/>
        </authorList>
    </citation>
    <scope>IDENTIFICATION</scope>
    <source>
        <tissue evidence="6">Kidney</tissue>
    </source>
</reference>
<sequence length="94" mass="10888">MGHARSYISFDILRRVLRDYFKFDVFYCMNITDIDDKIITRARQNCLFERYREKQPPAAQLLDDVRAALQVGPGCLPPDSRPRPSAVRVSLALE</sequence>
<dbReference type="GO" id="GO:0004817">
    <property type="term" value="F:cysteine-tRNA ligase activity"/>
    <property type="evidence" value="ECO:0007669"/>
    <property type="project" value="TreeGrafter"/>
</dbReference>
<evidence type="ECO:0000313" key="5">
    <source>
        <dbReference type="Proteomes" id="UP000515202"/>
    </source>
</evidence>
<dbReference type="PANTHER" id="PTHR10890:SF3">
    <property type="entry name" value="CYSTEINE--TRNA LIGASE, CYTOPLASMIC"/>
    <property type="match status" value="1"/>
</dbReference>
<dbReference type="InterPro" id="IPR032678">
    <property type="entry name" value="tRNA-synt_1_cat_dom"/>
</dbReference>
<dbReference type="GeneID" id="105310492"/>
<dbReference type="Pfam" id="PF01406">
    <property type="entry name" value="tRNA-synt_1e"/>
    <property type="match status" value="1"/>
</dbReference>
<dbReference type="SUPFAM" id="SSF52374">
    <property type="entry name" value="Nucleotidylyl transferase"/>
    <property type="match status" value="1"/>
</dbReference>
<dbReference type="GO" id="GO:0006423">
    <property type="term" value="P:cysteinyl-tRNA aminoacylation"/>
    <property type="evidence" value="ECO:0007669"/>
    <property type="project" value="TreeGrafter"/>
</dbReference>
<keyword evidence="3" id="KW-0067">ATP-binding</keyword>
<accession>A0A6P3RQB5</accession>
<evidence type="ECO:0000259" key="4">
    <source>
        <dbReference type="Pfam" id="PF01406"/>
    </source>
</evidence>